<dbReference type="Proteomes" id="UP000011087">
    <property type="component" value="Unassembled WGS sequence"/>
</dbReference>
<name>L1JH72_GUITC</name>
<dbReference type="OMA" id="GFYDPMR"/>
<accession>L1JH72</accession>
<dbReference type="PANTHER" id="PTHR45928">
    <property type="entry name" value="RE38146P"/>
    <property type="match status" value="1"/>
</dbReference>
<keyword evidence="4 10" id="KW-0812">Transmembrane</keyword>
<dbReference type="EMBL" id="JH992988">
    <property type="protein sequence ID" value="EKX47831.1"/>
    <property type="molecule type" value="Genomic_DNA"/>
</dbReference>
<evidence type="ECO:0000256" key="3">
    <source>
        <dbReference type="ARBA" id="ARBA00022448"/>
    </source>
</evidence>
<dbReference type="PaxDb" id="55529-EKX47831"/>
<dbReference type="EnsemblProtists" id="EKX47831">
    <property type="protein sequence ID" value="EKX47831"/>
    <property type="gene ID" value="GUITHDRAFT_162598"/>
</dbReference>
<dbReference type="InterPro" id="IPR023395">
    <property type="entry name" value="MCP_dom_sf"/>
</dbReference>
<dbReference type="Pfam" id="PF00153">
    <property type="entry name" value="Mito_carr"/>
    <property type="match status" value="3"/>
</dbReference>
<evidence type="ECO:0000256" key="1">
    <source>
        <dbReference type="ARBA" id="ARBA00004448"/>
    </source>
</evidence>
<keyword evidence="7" id="KW-1133">Transmembrane helix</keyword>
<evidence type="ECO:0000256" key="5">
    <source>
        <dbReference type="ARBA" id="ARBA00022737"/>
    </source>
</evidence>
<dbReference type="KEGG" id="gtt:GUITHDRAFT_162598"/>
<dbReference type="STRING" id="905079.L1JH72"/>
<feature type="repeat" description="Solcar" evidence="10">
    <location>
        <begin position="126"/>
        <end position="223"/>
    </location>
</feature>
<dbReference type="SUPFAM" id="SSF103506">
    <property type="entry name" value="Mitochondrial carrier"/>
    <property type="match status" value="1"/>
</dbReference>
<protein>
    <recommendedName>
        <fullName evidence="16">Mitochondrial carrier</fullName>
    </recommendedName>
</protein>
<dbReference type="PANTHER" id="PTHR45928:SF1">
    <property type="entry name" value="RE38146P"/>
    <property type="match status" value="1"/>
</dbReference>
<keyword evidence="9 10" id="KW-0472">Membrane</keyword>
<evidence type="ECO:0000256" key="7">
    <source>
        <dbReference type="ARBA" id="ARBA00022989"/>
    </source>
</evidence>
<reference evidence="13 15" key="1">
    <citation type="journal article" date="2012" name="Nature">
        <title>Algal genomes reveal evolutionary mosaicism and the fate of nucleomorphs.</title>
        <authorList>
            <consortium name="DOE Joint Genome Institute"/>
            <person name="Curtis B.A."/>
            <person name="Tanifuji G."/>
            <person name="Burki F."/>
            <person name="Gruber A."/>
            <person name="Irimia M."/>
            <person name="Maruyama S."/>
            <person name="Arias M.C."/>
            <person name="Ball S.G."/>
            <person name="Gile G.H."/>
            <person name="Hirakawa Y."/>
            <person name="Hopkins J.F."/>
            <person name="Kuo A."/>
            <person name="Rensing S.A."/>
            <person name="Schmutz J."/>
            <person name="Symeonidi A."/>
            <person name="Elias M."/>
            <person name="Eveleigh R.J."/>
            <person name="Herman E.K."/>
            <person name="Klute M.J."/>
            <person name="Nakayama T."/>
            <person name="Obornik M."/>
            <person name="Reyes-Prieto A."/>
            <person name="Armbrust E.V."/>
            <person name="Aves S.J."/>
            <person name="Beiko R.G."/>
            <person name="Coutinho P."/>
            <person name="Dacks J.B."/>
            <person name="Durnford D.G."/>
            <person name="Fast N.M."/>
            <person name="Green B.R."/>
            <person name="Grisdale C.J."/>
            <person name="Hempel F."/>
            <person name="Henrissat B."/>
            <person name="Hoppner M.P."/>
            <person name="Ishida K."/>
            <person name="Kim E."/>
            <person name="Koreny L."/>
            <person name="Kroth P.G."/>
            <person name="Liu Y."/>
            <person name="Malik S.B."/>
            <person name="Maier U.G."/>
            <person name="McRose D."/>
            <person name="Mock T."/>
            <person name="Neilson J.A."/>
            <person name="Onodera N.T."/>
            <person name="Poole A.M."/>
            <person name="Pritham E.J."/>
            <person name="Richards T.A."/>
            <person name="Rocap G."/>
            <person name="Roy S.W."/>
            <person name="Sarai C."/>
            <person name="Schaack S."/>
            <person name="Shirato S."/>
            <person name="Slamovits C.H."/>
            <person name="Spencer D.F."/>
            <person name="Suzuki S."/>
            <person name="Worden A.Z."/>
            <person name="Zauner S."/>
            <person name="Barry K."/>
            <person name="Bell C."/>
            <person name="Bharti A.K."/>
            <person name="Crow J.A."/>
            <person name="Grimwood J."/>
            <person name="Kramer R."/>
            <person name="Lindquist E."/>
            <person name="Lucas S."/>
            <person name="Salamov A."/>
            <person name="McFadden G.I."/>
            <person name="Lane C.E."/>
            <person name="Keeling P.J."/>
            <person name="Gray M.W."/>
            <person name="Grigoriev I.V."/>
            <person name="Archibald J.M."/>
        </authorList>
    </citation>
    <scope>NUCLEOTIDE SEQUENCE</scope>
    <source>
        <strain evidence="13 15">CCMP2712</strain>
    </source>
</reference>
<evidence type="ECO:0000256" key="11">
    <source>
        <dbReference type="RuleBase" id="RU000488"/>
    </source>
</evidence>
<keyword evidence="8" id="KW-0496">Mitochondrion</keyword>
<sequence length="326" mass="35605">MANNDEITFDEDLEPPPVKSTQRKLMTDIITGGTAASLACVFSNPFEVVKTRLQLQGEMANSAAQGRVYKGLIDAFMKIPREEGVLAIQKGLVPGMVYQFFMNGARLGIYPTLKRLLNDDGSHSPMNVLRQIGAGATSGAIGAVIGSPFFMVKCRLQAMSKIAKNSGTLHANQYDYKGMVDGLVKVYKEEGMSGWFRGIDGAVPRVMVGSASQLATYETVKQRILALGYLHDGILCHFSSSMVSGIVVTTIMNPFDVVSTRLYTQPQGAKRIYSGPVDCFIKTARAEGLGGFFKGWTAHYARLGPHTVLCLVFWEQVRNLAHKFGF</sequence>
<dbReference type="InterPro" id="IPR018108">
    <property type="entry name" value="MCP_transmembrane"/>
</dbReference>
<keyword evidence="6" id="KW-0999">Mitochondrion inner membrane</keyword>
<dbReference type="GeneID" id="17304464"/>
<dbReference type="OrthoDB" id="6703404at2759"/>
<feature type="repeat" description="Solcar" evidence="10">
    <location>
        <begin position="23"/>
        <end position="116"/>
    </location>
</feature>
<dbReference type="AlphaFoldDB" id="L1JH72"/>
<dbReference type="InterPro" id="IPR051508">
    <property type="entry name" value="Mito_Carrier_Antiporter"/>
</dbReference>
<evidence type="ECO:0000256" key="9">
    <source>
        <dbReference type="ARBA" id="ARBA00023136"/>
    </source>
</evidence>
<evidence type="ECO:0000256" key="12">
    <source>
        <dbReference type="SAM" id="MobiDB-lite"/>
    </source>
</evidence>
<dbReference type="HOGENOM" id="CLU_015166_14_3_1"/>
<evidence type="ECO:0000256" key="4">
    <source>
        <dbReference type="ARBA" id="ARBA00022692"/>
    </source>
</evidence>
<reference evidence="14" key="3">
    <citation type="submission" date="2015-06" db="UniProtKB">
        <authorList>
            <consortium name="EnsemblProtists"/>
        </authorList>
    </citation>
    <scope>IDENTIFICATION</scope>
</reference>
<keyword evidence="3 11" id="KW-0813">Transport</keyword>
<evidence type="ECO:0000313" key="13">
    <source>
        <dbReference type="EMBL" id="EKX47831.1"/>
    </source>
</evidence>
<keyword evidence="5" id="KW-0677">Repeat</keyword>
<evidence type="ECO:0000313" key="14">
    <source>
        <dbReference type="EnsemblProtists" id="EKX47831"/>
    </source>
</evidence>
<dbReference type="RefSeq" id="XP_005834811.1">
    <property type="nucleotide sequence ID" value="XM_005834754.1"/>
</dbReference>
<evidence type="ECO:0000313" key="15">
    <source>
        <dbReference type="Proteomes" id="UP000011087"/>
    </source>
</evidence>
<proteinExistence type="inferred from homology"/>
<organism evidence="13">
    <name type="scientific">Guillardia theta (strain CCMP2712)</name>
    <name type="common">Cryptophyte</name>
    <dbReference type="NCBI Taxonomy" id="905079"/>
    <lineage>
        <taxon>Eukaryota</taxon>
        <taxon>Cryptophyceae</taxon>
        <taxon>Pyrenomonadales</taxon>
        <taxon>Geminigeraceae</taxon>
        <taxon>Guillardia</taxon>
    </lineage>
</organism>
<evidence type="ECO:0000256" key="8">
    <source>
        <dbReference type="ARBA" id="ARBA00023128"/>
    </source>
</evidence>
<feature type="region of interest" description="Disordered" evidence="12">
    <location>
        <begin position="1"/>
        <end position="20"/>
    </location>
</feature>
<dbReference type="Gene3D" id="1.50.40.10">
    <property type="entry name" value="Mitochondrial carrier domain"/>
    <property type="match status" value="1"/>
</dbReference>
<dbReference type="eggNOG" id="KOG0755">
    <property type="taxonomic scope" value="Eukaryota"/>
</dbReference>
<evidence type="ECO:0000256" key="6">
    <source>
        <dbReference type="ARBA" id="ARBA00022792"/>
    </source>
</evidence>
<feature type="repeat" description="Solcar" evidence="10">
    <location>
        <begin position="232"/>
        <end position="320"/>
    </location>
</feature>
<keyword evidence="15" id="KW-1185">Reference proteome</keyword>
<comment type="similarity">
    <text evidence="2 11">Belongs to the mitochondrial carrier (TC 2.A.29) family.</text>
</comment>
<dbReference type="GO" id="GO:0005743">
    <property type="term" value="C:mitochondrial inner membrane"/>
    <property type="evidence" value="ECO:0007669"/>
    <property type="project" value="UniProtKB-SubCell"/>
</dbReference>
<reference evidence="15" key="2">
    <citation type="submission" date="2012-11" db="EMBL/GenBank/DDBJ databases">
        <authorList>
            <person name="Kuo A."/>
            <person name="Curtis B.A."/>
            <person name="Tanifuji G."/>
            <person name="Burki F."/>
            <person name="Gruber A."/>
            <person name="Irimia M."/>
            <person name="Maruyama S."/>
            <person name="Arias M.C."/>
            <person name="Ball S.G."/>
            <person name="Gile G.H."/>
            <person name="Hirakawa Y."/>
            <person name="Hopkins J.F."/>
            <person name="Rensing S.A."/>
            <person name="Schmutz J."/>
            <person name="Symeonidi A."/>
            <person name="Elias M."/>
            <person name="Eveleigh R.J."/>
            <person name="Herman E.K."/>
            <person name="Klute M.J."/>
            <person name="Nakayama T."/>
            <person name="Obornik M."/>
            <person name="Reyes-Prieto A."/>
            <person name="Armbrust E.V."/>
            <person name="Aves S.J."/>
            <person name="Beiko R.G."/>
            <person name="Coutinho P."/>
            <person name="Dacks J.B."/>
            <person name="Durnford D.G."/>
            <person name="Fast N.M."/>
            <person name="Green B.R."/>
            <person name="Grisdale C."/>
            <person name="Hempe F."/>
            <person name="Henrissat B."/>
            <person name="Hoppner M.P."/>
            <person name="Ishida K.-I."/>
            <person name="Kim E."/>
            <person name="Koreny L."/>
            <person name="Kroth P.G."/>
            <person name="Liu Y."/>
            <person name="Malik S.-B."/>
            <person name="Maier U.G."/>
            <person name="McRose D."/>
            <person name="Mock T."/>
            <person name="Neilson J.A."/>
            <person name="Onodera N.T."/>
            <person name="Poole A.M."/>
            <person name="Pritham E.J."/>
            <person name="Richards T.A."/>
            <person name="Rocap G."/>
            <person name="Roy S.W."/>
            <person name="Sarai C."/>
            <person name="Schaack S."/>
            <person name="Shirato S."/>
            <person name="Slamovits C.H."/>
            <person name="Spencer D.F."/>
            <person name="Suzuki S."/>
            <person name="Worden A.Z."/>
            <person name="Zauner S."/>
            <person name="Barry K."/>
            <person name="Bell C."/>
            <person name="Bharti A.K."/>
            <person name="Crow J.A."/>
            <person name="Grimwood J."/>
            <person name="Kramer R."/>
            <person name="Lindquist E."/>
            <person name="Lucas S."/>
            <person name="Salamov A."/>
            <person name="McFadden G.I."/>
            <person name="Lane C.E."/>
            <person name="Keeling P.J."/>
            <person name="Gray M.W."/>
            <person name="Grigoriev I.V."/>
            <person name="Archibald J.M."/>
        </authorList>
    </citation>
    <scope>NUCLEOTIDE SEQUENCE</scope>
    <source>
        <strain evidence="15">CCMP2712</strain>
    </source>
</reference>
<evidence type="ECO:0008006" key="16">
    <source>
        <dbReference type="Google" id="ProtNLM"/>
    </source>
</evidence>
<evidence type="ECO:0000256" key="2">
    <source>
        <dbReference type="ARBA" id="ARBA00006375"/>
    </source>
</evidence>
<comment type="subcellular location">
    <subcellularLocation>
        <location evidence="1">Mitochondrion inner membrane</location>
        <topology evidence="1">Multi-pass membrane protein</topology>
    </subcellularLocation>
</comment>
<gene>
    <name evidence="13" type="ORF">GUITHDRAFT_162598</name>
</gene>
<dbReference type="PROSITE" id="PS50920">
    <property type="entry name" value="SOLCAR"/>
    <property type="match status" value="3"/>
</dbReference>
<evidence type="ECO:0000256" key="10">
    <source>
        <dbReference type="PROSITE-ProRule" id="PRU00282"/>
    </source>
</evidence>